<accession>A0ACC3B0T6</accession>
<dbReference type="EMBL" id="JAOPJF010000034">
    <property type="protein sequence ID" value="KAK1143926.1"/>
    <property type="molecule type" value="Genomic_DNA"/>
</dbReference>
<evidence type="ECO:0000313" key="1">
    <source>
        <dbReference type="EMBL" id="KAK1143926.1"/>
    </source>
</evidence>
<protein>
    <submittedName>
        <fullName evidence="1">Uncharacterized protein</fullName>
    </submittedName>
</protein>
<gene>
    <name evidence="1" type="ORF">N8T08_005835</name>
</gene>
<dbReference type="Proteomes" id="UP001177260">
    <property type="component" value="Unassembled WGS sequence"/>
</dbReference>
<comment type="caution">
    <text evidence="1">The sequence shown here is derived from an EMBL/GenBank/DDBJ whole genome shotgun (WGS) entry which is preliminary data.</text>
</comment>
<name>A0ACC3B0T6_9EURO</name>
<evidence type="ECO:0000313" key="2">
    <source>
        <dbReference type="Proteomes" id="UP001177260"/>
    </source>
</evidence>
<proteinExistence type="predicted"/>
<sequence>MSPYPTLKPAFTIKVIIDAALAVGSASRSNPLQVVPMTGGTFKTESSFSPSVDAEFVGVGNDYIHADADGKHLRLNAHSVLKTHDGALIYMNYTGILALTAVEQAVFAGTADEGSTSFGNAFTHFTFETGDDRYKQLEHGVFVAQGRFIVQKDKLVVVEYRVSQVVHA</sequence>
<keyword evidence="2" id="KW-1185">Reference proteome</keyword>
<reference evidence="1 2" key="1">
    <citation type="journal article" date="2023" name="ACS Omega">
        <title>Identification of the Neoaspergillic Acid Biosynthesis Gene Cluster by Establishing an In Vitro CRISPR-Ribonucleoprotein Genetic System in Aspergillus melleus.</title>
        <authorList>
            <person name="Yuan B."/>
            <person name="Grau M.F."/>
            <person name="Murata R.M."/>
            <person name="Torok T."/>
            <person name="Venkateswaran K."/>
            <person name="Stajich J.E."/>
            <person name="Wang C.C.C."/>
        </authorList>
    </citation>
    <scope>NUCLEOTIDE SEQUENCE [LARGE SCALE GENOMIC DNA]</scope>
    <source>
        <strain evidence="1 2">IMV 1140</strain>
    </source>
</reference>
<organism evidence="1 2">
    <name type="scientific">Aspergillus melleus</name>
    <dbReference type="NCBI Taxonomy" id="138277"/>
    <lineage>
        <taxon>Eukaryota</taxon>
        <taxon>Fungi</taxon>
        <taxon>Dikarya</taxon>
        <taxon>Ascomycota</taxon>
        <taxon>Pezizomycotina</taxon>
        <taxon>Eurotiomycetes</taxon>
        <taxon>Eurotiomycetidae</taxon>
        <taxon>Eurotiales</taxon>
        <taxon>Aspergillaceae</taxon>
        <taxon>Aspergillus</taxon>
        <taxon>Aspergillus subgen. Circumdati</taxon>
    </lineage>
</organism>